<dbReference type="PANTHER" id="PTHR38042:SF1">
    <property type="entry name" value="UROPORPHYRINOGEN-III SYNTHASE, CHLOROPLASTIC"/>
    <property type="match status" value="1"/>
</dbReference>
<comment type="similarity">
    <text evidence="2 12">Belongs to the uroporphyrinogen-III synthase family.</text>
</comment>
<gene>
    <name evidence="15" type="ORF">GXN76_06050</name>
</gene>
<dbReference type="Proteomes" id="UP000503088">
    <property type="component" value="Chromosome"/>
</dbReference>
<dbReference type="EMBL" id="CP048104">
    <property type="protein sequence ID" value="QKG84079.1"/>
    <property type="molecule type" value="Genomic_DNA"/>
</dbReference>
<evidence type="ECO:0000256" key="7">
    <source>
        <dbReference type="ARBA" id="ARBA00023239"/>
    </source>
</evidence>
<dbReference type="InterPro" id="IPR039793">
    <property type="entry name" value="UROS/Hem4"/>
</dbReference>
<dbReference type="Gene3D" id="3.40.50.10090">
    <property type="match status" value="2"/>
</dbReference>
<evidence type="ECO:0000259" key="14">
    <source>
        <dbReference type="Pfam" id="PF02602"/>
    </source>
</evidence>
<dbReference type="AlphaFoldDB" id="A0A7D3XIL6"/>
<dbReference type="RefSeq" id="WP_173221430.1">
    <property type="nucleotide sequence ID" value="NZ_CP048104.1"/>
</dbReference>
<evidence type="ECO:0000256" key="10">
    <source>
        <dbReference type="ARBA" id="ARBA00040167"/>
    </source>
</evidence>
<comment type="catalytic activity">
    <reaction evidence="11 12">
        <text>hydroxymethylbilane = uroporphyrinogen III + H2O</text>
        <dbReference type="Rhea" id="RHEA:18965"/>
        <dbReference type="ChEBI" id="CHEBI:15377"/>
        <dbReference type="ChEBI" id="CHEBI:57308"/>
        <dbReference type="ChEBI" id="CHEBI:57845"/>
        <dbReference type="EC" id="4.2.1.75"/>
    </reaction>
</comment>
<evidence type="ECO:0000256" key="3">
    <source>
        <dbReference type="ARBA" id="ARBA00013109"/>
    </source>
</evidence>
<evidence type="ECO:0000256" key="9">
    <source>
        <dbReference type="ARBA" id="ARBA00037589"/>
    </source>
</evidence>
<evidence type="ECO:0000256" key="8">
    <source>
        <dbReference type="ARBA" id="ARBA00023244"/>
    </source>
</evidence>
<keyword evidence="6" id="KW-0949">S-adenosyl-L-methionine</keyword>
<evidence type="ECO:0000259" key="13">
    <source>
        <dbReference type="Pfam" id="PF00590"/>
    </source>
</evidence>
<dbReference type="CDD" id="cd06578">
    <property type="entry name" value="HemD"/>
    <property type="match status" value="1"/>
</dbReference>
<name>A0A7D3XIL6_9BACL</name>
<evidence type="ECO:0000313" key="15">
    <source>
        <dbReference type="EMBL" id="QKG84079.1"/>
    </source>
</evidence>
<accession>A0A7D3XIL6</accession>
<organism evidence="15 16">
    <name type="scientific">Kroppenstedtia pulmonis</name>
    <dbReference type="NCBI Taxonomy" id="1380685"/>
    <lineage>
        <taxon>Bacteria</taxon>
        <taxon>Bacillati</taxon>
        <taxon>Bacillota</taxon>
        <taxon>Bacilli</taxon>
        <taxon>Bacillales</taxon>
        <taxon>Thermoactinomycetaceae</taxon>
        <taxon>Kroppenstedtia</taxon>
    </lineage>
</organism>
<dbReference type="GO" id="GO:0008168">
    <property type="term" value="F:methyltransferase activity"/>
    <property type="evidence" value="ECO:0007669"/>
    <property type="project" value="UniProtKB-KW"/>
</dbReference>
<dbReference type="SUPFAM" id="SSF53790">
    <property type="entry name" value="Tetrapyrrole methylase"/>
    <property type="match status" value="1"/>
</dbReference>
<dbReference type="InterPro" id="IPR003754">
    <property type="entry name" value="4pyrrol_synth_uPrphyn_synth"/>
</dbReference>
<proteinExistence type="inferred from homology"/>
<comment type="pathway">
    <text evidence="1 12">Porphyrin-containing compound metabolism; protoporphyrin-IX biosynthesis; coproporphyrinogen-III from 5-aminolevulinate: step 3/4.</text>
</comment>
<keyword evidence="4" id="KW-0489">Methyltransferase</keyword>
<comment type="function">
    <text evidence="9 12">Catalyzes cyclization of the linear tetrapyrrole, hydroxymethylbilane, to the macrocyclic uroporphyrinogen III.</text>
</comment>
<dbReference type="GO" id="GO:0006782">
    <property type="term" value="P:protoporphyrinogen IX biosynthetic process"/>
    <property type="evidence" value="ECO:0007669"/>
    <property type="project" value="UniProtKB-UniRule"/>
</dbReference>
<dbReference type="Gene3D" id="3.40.1010.10">
    <property type="entry name" value="Cobalt-precorrin-4 Transmethylase, Domain 1"/>
    <property type="match status" value="1"/>
</dbReference>
<dbReference type="UniPathway" id="UPA00251">
    <property type="reaction ID" value="UER00320"/>
</dbReference>
<dbReference type="GO" id="GO:0004852">
    <property type="term" value="F:uroporphyrinogen-III synthase activity"/>
    <property type="evidence" value="ECO:0007669"/>
    <property type="project" value="UniProtKB-UniRule"/>
</dbReference>
<protein>
    <recommendedName>
        <fullName evidence="10 12">Uroporphyrinogen-III synthase</fullName>
        <ecNumber evidence="3 12">4.2.1.75</ecNumber>
    </recommendedName>
</protein>
<dbReference type="KEGG" id="kpul:GXN76_06050"/>
<dbReference type="Gene3D" id="3.30.950.10">
    <property type="entry name" value="Methyltransferase, Cobalt-precorrin-4 Transmethylase, Domain 2"/>
    <property type="match status" value="1"/>
</dbReference>
<feature type="domain" description="Tetrapyrrole methylase" evidence="13">
    <location>
        <begin position="10"/>
        <end position="199"/>
    </location>
</feature>
<evidence type="ECO:0000256" key="11">
    <source>
        <dbReference type="ARBA" id="ARBA00048617"/>
    </source>
</evidence>
<dbReference type="PROSITE" id="PS00839">
    <property type="entry name" value="SUMT_1"/>
    <property type="match status" value="1"/>
</dbReference>
<evidence type="ECO:0000313" key="16">
    <source>
        <dbReference type="Proteomes" id="UP000503088"/>
    </source>
</evidence>
<reference evidence="15 16" key="1">
    <citation type="submission" date="2020-01" db="EMBL/GenBank/DDBJ databases">
        <authorList>
            <person name="Gulvik C.A."/>
            <person name="Batra D.G."/>
        </authorList>
    </citation>
    <scope>NUCLEOTIDE SEQUENCE [LARGE SCALE GENOMIC DNA]</scope>
    <source>
        <strain evidence="15 16">W9323</strain>
    </source>
</reference>
<dbReference type="InterPro" id="IPR035996">
    <property type="entry name" value="4pyrrol_Methylase_sf"/>
</dbReference>
<evidence type="ECO:0000256" key="4">
    <source>
        <dbReference type="ARBA" id="ARBA00022603"/>
    </source>
</evidence>
<dbReference type="InterPro" id="IPR003043">
    <property type="entry name" value="Uropor_MeTrfase_CS"/>
</dbReference>
<dbReference type="PANTHER" id="PTHR38042">
    <property type="entry name" value="UROPORPHYRINOGEN-III SYNTHASE, CHLOROPLASTIC"/>
    <property type="match status" value="1"/>
</dbReference>
<evidence type="ECO:0000256" key="2">
    <source>
        <dbReference type="ARBA" id="ARBA00008133"/>
    </source>
</evidence>
<evidence type="ECO:0000256" key="12">
    <source>
        <dbReference type="RuleBase" id="RU366031"/>
    </source>
</evidence>
<keyword evidence="8 12" id="KW-0627">Porphyrin biosynthesis</keyword>
<keyword evidence="7 12" id="KW-0456">Lyase</keyword>
<dbReference type="GO" id="GO:0032259">
    <property type="term" value="P:methylation"/>
    <property type="evidence" value="ECO:0007669"/>
    <property type="project" value="UniProtKB-KW"/>
</dbReference>
<dbReference type="SUPFAM" id="SSF69618">
    <property type="entry name" value="HemD-like"/>
    <property type="match status" value="1"/>
</dbReference>
<dbReference type="GO" id="GO:0006780">
    <property type="term" value="P:uroporphyrinogen III biosynthetic process"/>
    <property type="evidence" value="ECO:0007669"/>
    <property type="project" value="UniProtKB-UniRule"/>
</dbReference>
<dbReference type="Pfam" id="PF00590">
    <property type="entry name" value="TP_methylase"/>
    <property type="match status" value="1"/>
</dbReference>
<feature type="domain" description="Tetrapyrrole biosynthesis uroporphyrinogen III synthase" evidence="14">
    <location>
        <begin position="248"/>
        <end position="480"/>
    </location>
</feature>
<dbReference type="Pfam" id="PF02602">
    <property type="entry name" value="HEM4"/>
    <property type="match status" value="1"/>
</dbReference>
<evidence type="ECO:0000256" key="6">
    <source>
        <dbReference type="ARBA" id="ARBA00022691"/>
    </source>
</evidence>
<dbReference type="EC" id="4.2.1.75" evidence="3 12"/>
<keyword evidence="16" id="KW-1185">Reference proteome</keyword>
<evidence type="ECO:0000256" key="1">
    <source>
        <dbReference type="ARBA" id="ARBA00004772"/>
    </source>
</evidence>
<sequence length="491" mass="54312">MSEVPGSIRVVGAGPGDPGLVTVKGREVIRQADILFHSSDIPYAILSLAPEGTERKVLKDPCEKDLTLLLGALKRGKKVVLLFKEDPYFSVDGMRIIKELVKIGVTSEVIPGLPALTAAPSYAGMLWHGSGSLAHLQFPKEPFSDSIQAEGIWEGKWGDLVTLIRHWLQRGIDGDTSAAWIDHGTRAEQQVWTGSLRSLADSVHSSSASGVLVIGRMALRQKALAWYESKPLFGRRILVTRSRTQSGDMAGKIHELGGETVEFPVIRTVPPRNQETFDQAMGQLSDFDWVIFTSVNGVDFFFQRINQLKLDIRRMVGAKIAAIGPKTAEALERKGLRVDLQPPEYRAESLVKVLKPLVRPGEHILLPRANIARKLLASELEECGCYVRDVDAYDTLPALEGVDKVIQMLERGYLHILTFTSSSTVRYFMEMLHKAQPNWKPLLENVQVACIGPITADTATNWGLHVDVIAKTYTIDGLLEALLQLPPMDRE</sequence>
<dbReference type="InterPro" id="IPR000878">
    <property type="entry name" value="4pyrrol_Mease"/>
</dbReference>
<dbReference type="InterPro" id="IPR036108">
    <property type="entry name" value="4pyrrol_syn_uPrphyn_synt_sf"/>
</dbReference>
<dbReference type="InterPro" id="IPR014777">
    <property type="entry name" value="4pyrrole_Mease_sub1"/>
</dbReference>
<keyword evidence="5" id="KW-0808">Transferase</keyword>
<evidence type="ECO:0000256" key="5">
    <source>
        <dbReference type="ARBA" id="ARBA00022679"/>
    </source>
</evidence>
<dbReference type="InterPro" id="IPR014776">
    <property type="entry name" value="4pyrrole_Mease_sub2"/>
</dbReference>